<dbReference type="InParanoid" id="A0A369K896"/>
<feature type="compositionally biased region" description="Basic and acidic residues" evidence="1">
    <location>
        <begin position="704"/>
        <end position="717"/>
    </location>
</feature>
<protein>
    <submittedName>
        <fullName evidence="2">Uncharacterized protein</fullName>
    </submittedName>
</protein>
<feature type="compositionally biased region" description="Acidic residues" evidence="1">
    <location>
        <begin position="1209"/>
        <end position="1243"/>
    </location>
</feature>
<comment type="caution">
    <text evidence="2">The sequence shown here is derived from an EMBL/GenBank/DDBJ whole genome shotgun (WGS) entry which is preliminary data.</text>
</comment>
<feature type="region of interest" description="Disordered" evidence="1">
    <location>
        <begin position="1191"/>
        <end position="1243"/>
    </location>
</feature>
<dbReference type="InterPro" id="IPR041078">
    <property type="entry name" value="Plavaka"/>
</dbReference>
<sequence>MHDKRLKDILPQPVISLPSVPPPPATSSSSSRAPPSPSGSASQDINLDAEALLDEYTDTPRNVFGIFRRFYGSNLPIHDPERSVTLLTLSDIPRASPAQSTSSSATPSSSSVSSLSQLLVPSSVFYPYPNKSSFALGEWYWNGGAQKSQNEFKKLLDILSEDTFSLEDVGKANWLQINRQLAVNEWDEGEWVDEDAGWRRQSVIIQVPFHRYTENPGTRDYLAANFYHRSILSIIKDKLRNPHERFHYEPFDLLWQPSDDVEPIQLHGECYTSSSFKTAHMELQRSPREPGCLLPRVVVALMFWSDATHLTNFGNAKLWPLYMAYGNESKYERCRPSCNLLEHVAYFERLPDEFKDFATKYIGKGKKMDRDFIAHCQRELTHEQWRLLLDDAFIHAYQHGLVVECPDGLMRRFYPRIFTYSADYPEKTLMASIRQNGLCPCPRCKIPMAQAHLVGTKKDRKARLNSMRIDDLKRQSAISRSRDAVASKNYAVNSAYVEHQLKAESLVPTLNAFSDRLSKFGFNLFRMFAVDLMHEIEVGGWKNTLIHLFRILEAVDPNLLHELDKRFRQIPTFGRDTIRRFSSNVSELKQMAARNYEDFLQCAIPVFEGLLPEPHNSKILRLLFHFAHWHGLAKLRMHSDKTLAIQDNETTILGNNFRVFQAEVCPSFQTRELAREAAARNRRSQGQGSLTERGKKGKGKYSVKAKDGADGRGKPAENETNGDGAAGSGKFKENDANGDDANGSGKPKEKQQNGSEGNAKGKGKGKGTNKGEKENKNDEDKEAEAANLSGSTAAGPAPTSSASKGSSGRKPRSFTALSSYKGELEHRTPKGRYKRTSRKAVQKQLAQIERRQARIRRIREKVCSQASSTSASASAPEDGSITPTEHHHIGVTENFPQHIGALLRMHAQDPAIEGFFQKLKFHLLPRLQEILCAHARAHAHSLAAGAEDNGMELDPTRMYFKNDTMYRHNVMRIHYTTYDVRRAQDTINPNTDHRDVMFLADSTSHHQYRYARILGIYHVNVIYGGLVCGTVNYKVHRMEVLWVRWFEVVNDVAVGKGWTTGKLDRLRFVRISHEGAFGFADPNQVLRACHILPCFAEGQRHIDGKGLSHLAQDGKDWNVYYANRFVDRDMLMRFHWGLGVGHMYTRGQRATTASAVTRQPVSSDDLEMDNLDDDLEVNEINNSVIQDLQASVNNDDHGVVDEGAPVNGEGEEGDGGDDDEGDNEQEGSLEDDLDWDDDDGDDIQDLEFNAMYGETEDQFSYD</sequence>
<feature type="region of interest" description="Disordered" evidence="1">
    <location>
        <begin position="862"/>
        <end position="881"/>
    </location>
</feature>
<proteinExistence type="predicted"/>
<dbReference type="OrthoDB" id="2418900at2759"/>
<dbReference type="Proteomes" id="UP000076154">
    <property type="component" value="Unassembled WGS sequence"/>
</dbReference>
<dbReference type="EMBL" id="LUEZ02000009">
    <property type="protein sequence ID" value="RDB29792.1"/>
    <property type="molecule type" value="Genomic_DNA"/>
</dbReference>
<reference evidence="2" key="1">
    <citation type="submission" date="2018-04" db="EMBL/GenBank/DDBJ databases">
        <title>Whole genome sequencing of Hypsizygus marmoreus.</title>
        <authorList>
            <person name="Choi I.-G."/>
            <person name="Min B."/>
            <person name="Kim J.-G."/>
            <person name="Kim S."/>
            <person name="Oh Y.-L."/>
            <person name="Kong W.-S."/>
            <person name="Park H."/>
            <person name="Jeong J."/>
            <person name="Song E.-S."/>
        </authorList>
    </citation>
    <scope>NUCLEOTIDE SEQUENCE [LARGE SCALE GENOMIC DNA]</scope>
    <source>
        <strain evidence="2">51987-8</strain>
    </source>
</reference>
<keyword evidence="3" id="KW-1185">Reference proteome</keyword>
<feature type="compositionally biased region" description="Basic residues" evidence="1">
    <location>
        <begin position="829"/>
        <end position="841"/>
    </location>
</feature>
<dbReference type="STRING" id="39966.A0A369K896"/>
<evidence type="ECO:0000256" key="1">
    <source>
        <dbReference type="SAM" id="MobiDB-lite"/>
    </source>
</evidence>
<feature type="region of interest" description="Disordered" evidence="1">
    <location>
        <begin position="1"/>
        <end position="43"/>
    </location>
</feature>
<feature type="compositionally biased region" description="Low complexity" evidence="1">
    <location>
        <begin position="785"/>
        <end position="806"/>
    </location>
</feature>
<name>A0A369K896_HYPMA</name>
<gene>
    <name evidence="2" type="ORF">Hypma_014062</name>
</gene>
<feature type="compositionally biased region" description="Basic and acidic residues" evidence="1">
    <location>
        <begin position="769"/>
        <end position="779"/>
    </location>
</feature>
<dbReference type="Pfam" id="PF18759">
    <property type="entry name" value="Plavaka"/>
    <property type="match status" value="1"/>
</dbReference>
<organism evidence="2 3">
    <name type="scientific">Hypsizygus marmoreus</name>
    <name type="common">White beech mushroom</name>
    <name type="synonym">Agaricus marmoreus</name>
    <dbReference type="NCBI Taxonomy" id="39966"/>
    <lineage>
        <taxon>Eukaryota</taxon>
        <taxon>Fungi</taxon>
        <taxon>Dikarya</taxon>
        <taxon>Basidiomycota</taxon>
        <taxon>Agaricomycotina</taxon>
        <taxon>Agaricomycetes</taxon>
        <taxon>Agaricomycetidae</taxon>
        <taxon>Agaricales</taxon>
        <taxon>Tricholomatineae</taxon>
        <taxon>Lyophyllaceae</taxon>
        <taxon>Hypsizygus</taxon>
    </lineage>
</organism>
<accession>A0A369K896</accession>
<feature type="compositionally biased region" description="Low complexity" evidence="1">
    <location>
        <begin position="864"/>
        <end position="875"/>
    </location>
</feature>
<feature type="compositionally biased region" description="Low complexity" evidence="1">
    <location>
        <begin position="26"/>
        <end position="42"/>
    </location>
</feature>
<evidence type="ECO:0000313" key="3">
    <source>
        <dbReference type="Proteomes" id="UP000076154"/>
    </source>
</evidence>
<feature type="region of interest" description="Disordered" evidence="1">
    <location>
        <begin position="675"/>
        <end position="841"/>
    </location>
</feature>
<dbReference type="AlphaFoldDB" id="A0A369K896"/>
<evidence type="ECO:0000313" key="2">
    <source>
        <dbReference type="EMBL" id="RDB29792.1"/>
    </source>
</evidence>